<evidence type="ECO:0000256" key="2">
    <source>
        <dbReference type="ARBA" id="ARBA00023015"/>
    </source>
</evidence>
<dbReference type="RefSeq" id="WP_046369529.1">
    <property type="nucleotide sequence ID" value="NZ_BBWV01000002.1"/>
</dbReference>
<dbReference type="Gene3D" id="1.10.10.10">
    <property type="entry name" value="Winged helix-like DNA-binding domain superfamily/Winged helix DNA-binding domain"/>
    <property type="match status" value="1"/>
</dbReference>
<reference evidence="7 8" key="1">
    <citation type="submission" date="2015-04" db="EMBL/GenBank/DDBJ databases">
        <title>Whole genome shotgun sequence of Flavihumibacter petaseus NBRC 106054.</title>
        <authorList>
            <person name="Miyazawa S."/>
            <person name="Hosoyama A."/>
            <person name="Hashimoto M."/>
            <person name="Noguchi M."/>
            <person name="Tsuchikane K."/>
            <person name="Ohji S."/>
            <person name="Yamazoe A."/>
            <person name="Ichikawa N."/>
            <person name="Kimura A."/>
            <person name="Fujita N."/>
        </authorList>
    </citation>
    <scope>NUCLEOTIDE SEQUENCE [LARGE SCALE GENOMIC DNA]</scope>
    <source>
        <strain evidence="7 8">NBRC 106054</strain>
    </source>
</reference>
<dbReference type="InterPro" id="IPR007627">
    <property type="entry name" value="RNA_pol_sigma70_r2"/>
</dbReference>
<dbReference type="Pfam" id="PF08281">
    <property type="entry name" value="Sigma70_r4_2"/>
    <property type="match status" value="1"/>
</dbReference>
<dbReference type="AlphaFoldDB" id="A0A0E9N1G0"/>
<dbReference type="InterPro" id="IPR013325">
    <property type="entry name" value="RNA_pol_sigma_r2"/>
</dbReference>
<dbReference type="InterPro" id="IPR013324">
    <property type="entry name" value="RNA_pol_sigma_r3/r4-like"/>
</dbReference>
<dbReference type="PANTHER" id="PTHR43133">
    <property type="entry name" value="RNA POLYMERASE ECF-TYPE SIGMA FACTO"/>
    <property type="match status" value="1"/>
</dbReference>
<evidence type="ECO:0000256" key="1">
    <source>
        <dbReference type="ARBA" id="ARBA00010641"/>
    </source>
</evidence>
<dbReference type="InterPro" id="IPR013249">
    <property type="entry name" value="RNA_pol_sigma70_r4_t2"/>
</dbReference>
<dbReference type="SUPFAM" id="SSF88946">
    <property type="entry name" value="Sigma2 domain of RNA polymerase sigma factors"/>
    <property type="match status" value="1"/>
</dbReference>
<dbReference type="STRING" id="1220578.FPE01S_02_07950"/>
<evidence type="ECO:0000259" key="6">
    <source>
        <dbReference type="Pfam" id="PF08281"/>
    </source>
</evidence>
<evidence type="ECO:0000313" key="7">
    <source>
        <dbReference type="EMBL" id="GAO43689.1"/>
    </source>
</evidence>
<comment type="similarity">
    <text evidence="1">Belongs to the sigma-70 factor family. ECF subfamily.</text>
</comment>
<keyword evidence="8" id="KW-1185">Reference proteome</keyword>
<dbReference type="GO" id="GO:0016987">
    <property type="term" value="F:sigma factor activity"/>
    <property type="evidence" value="ECO:0007669"/>
    <property type="project" value="UniProtKB-KW"/>
</dbReference>
<dbReference type="InterPro" id="IPR036388">
    <property type="entry name" value="WH-like_DNA-bd_sf"/>
</dbReference>
<dbReference type="Pfam" id="PF04542">
    <property type="entry name" value="Sigma70_r2"/>
    <property type="match status" value="1"/>
</dbReference>
<accession>A0A0E9N1G0</accession>
<dbReference type="SUPFAM" id="SSF88659">
    <property type="entry name" value="Sigma3 and sigma4 domains of RNA polymerase sigma factors"/>
    <property type="match status" value="1"/>
</dbReference>
<protein>
    <submittedName>
        <fullName evidence="7">Putative RNA polymerase ECF-type sigma factor</fullName>
    </submittedName>
</protein>
<dbReference type="Proteomes" id="UP000033121">
    <property type="component" value="Unassembled WGS sequence"/>
</dbReference>
<dbReference type="GO" id="GO:0006352">
    <property type="term" value="P:DNA-templated transcription initiation"/>
    <property type="evidence" value="ECO:0007669"/>
    <property type="project" value="InterPro"/>
</dbReference>
<keyword evidence="2" id="KW-0805">Transcription regulation</keyword>
<feature type="domain" description="RNA polymerase sigma-70 region 2" evidence="5">
    <location>
        <begin position="22"/>
        <end position="86"/>
    </location>
</feature>
<gene>
    <name evidence="7" type="ORF">FPE01S_02_07950</name>
</gene>
<name>A0A0E9N1G0_9BACT</name>
<sequence>MTDDTNLWDAFLNGDKEALGRLFSGHYTLLFQYGVKVCRNPALVEDCIQELFSDIWRNQTATPQLSIKAYLVRALKYKIIRQLGRDQNSPLSENSEDSMFELSHEDFLIDRQHQKEQENKVKQALTQLSARQQEIIYLKYYQNLSYEEVSTIMNINYQVARNLLYHSIKALKRLMGQLSVFF</sequence>
<dbReference type="CDD" id="cd06171">
    <property type="entry name" value="Sigma70_r4"/>
    <property type="match status" value="1"/>
</dbReference>
<organism evidence="7 8">
    <name type="scientific">Flavihumibacter petaseus NBRC 106054</name>
    <dbReference type="NCBI Taxonomy" id="1220578"/>
    <lineage>
        <taxon>Bacteria</taxon>
        <taxon>Pseudomonadati</taxon>
        <taxon>Bacteroidota</taxon>
        <taxon>Chitinophagia</taxon>
        <taxon>Chitinophagales</taxon>
        <taxon>Chitinophagaceae</taxon>
        <taxon>Flavihumibacter</taxon>
    </lineage>
</organism>
<dbReference type="InterPro" id="IPR039425">
    <property type="entry name" value="RNA_pol_sigma-70-like"/>
</dbReference>
<comment type="caution">
    <text evidence="7">The sequence shown here is derived from an EMBL/GenBank/DDBJ whole genome shotgun (WGS) entry which is preliminary data.</text>
</comment>
<dbReference type="EMBL" id="BBWV01000002">
    <property type="protein sequence ID" value="GAO43689.1"/>
    <property type="molecule type" value="Genomic_DNA"/>
</dbReference>
<evidence type="ECO:0000256" key="4">
    <source>
        <dbReference type="ARBA" id="ARBA00023163"/>
    </source>
</evidence>
<keyword evidence="4" id="KW-0804">Transcription</keyword>
<dbReference type="NCBIfam" id="TIGR02937">
    <property type="entry name" value="sigma70-ECF"/>
    <property type="match status" value="1"/>
</dbReference>
<proteinExistence type="inferred from homology"/>
<evidence type="ECO:0000259" key="5">
    <source>
        <dbReference type="Pfam" id="PF04542"/>
    </source>
</evidence>
<dbReference type="Gene3D" id="1.10.1740.10">
    <property type="match status" value="1"/>
</dbReference>
<evidence type="ECO:0000256" key="3">
    <source>
        <dbReference type="ARBA" id="ARBA00023082"/>
    </source>
</evidence>
<dbReference type="GO" id="GO:0003677">
    <property type="term" value="F:DNA binding"/>
    <property type="evidence" value="ECO:0007669"/>
    <property type="project" value="InterPro"/>
</dbReference>
<dbReference type="InterPro" id="IPR014284">
    <property type="entry name" value="RNA_pol_sigma-70_dom"/>
</dbReference>
<keyword evidence="3" id="KW-0731">Sigma factor</keyword>
<evidence type="ECO:0000313" key="8">
    <source>
        <dbReference type="Proteomes" id="UP000033121"/>
    </source>
</evidence>
<feature type="domain" description="RNA polymerase sigma factor 70 region 4 type 2" evidence="6">
    <location>
        <begin position="120"/>
        <end position="171"/>
    </location>
</feature>
<dbReference type="PANTHER" id="PTHR43133:SF46">
    <property type="entry name" value="RNA POLYMERASE SIGMA-70 FACTOR ECF SUBFAMILY"/>
    <property type="match status" value="1"/>
</dbReference>